<gene>
    <name evidence="5" type="ORF">SEVIR_3G018000v2</name>
</gene>
<feature type="compositionally biased region" description="Basic and acidic residues" evidence="3">
    <location>
        <begin position="534"/>
        <end position="543"/>
    </location>
</feature>
<evidence type="ECO:0000313" key="5">
    <source>
        <dbReference type="EMBL" id="TKW23913.1"/>
    </source>
</evidence>
<reference evidence="5" key="1">
    <citation type="submission" date="2019-03" db="EMBL/GenBank/DDBJ databases">
        <title>WGS assembly of Setaria viridis.</title>
        <authorList>
            <person name="Huang P."/>
            <person name="Jenkins J."/>
            <person name="Grimwood J."/>
            <person name="Barry K."/>
            <person name="Healey A."/>
            <person name="Mamidi S."/>
            <person name="Sreedasyam A."/>
            <person name="Shu S."/>
            <person name="Feldman M."/>
            <person name="Wu J."/>
            <person name="Yu Y."/>
            <person name="Chen C."/>
            <person name="Johnson J."/>
            <person name="Rokhsar D."/>
            <person name="Baxter I."/>
            <person name="Schmutz J."/>
            <person name="Brutnell T."/>
            <person name="Kellogg E."/>
        </authorList>
    </citation>
    <scope>NUCLEOTIDE SEQUENCE [LARGE SCALE GENOMIC DNA]</scope>
</reference>
<dbReference type="InterPro" id="IPR002083">
    <property type="entry name" value="MATH/TRAF_dom"/>
</dbReference>
<comment type="similarity">
    <text evidence="1 2">Belongs to the serpin family.</text>
</comment>
<protein>
    <recommendedName>
        <fullName evidence="4">Serpin domain-containing protein</fullName>
    </recommendedName>
</protein>
<evidence type="ECO:0000259" key="4">
    <source>
        <dbReference type="SMART" id="SM00093"/>
    </source>
</evidence>
<dbReference type="InterPro" id="IPR000215">
    <property type="entry name" value="Serpin_fam"/>
</dbReference>
<evidence type="ECO:0000256" key="2">
    <source>
        <dbReference type="RuleBase" id="RU000411"/>
    </source>
</evidence>
<dbReference type="InterPro" id="IPR008974">
    <property type="entry name" value="TRAF-like"/>
</dbReference>
<dbReference type="Proteomes" id="UP000298652">
    <property type="component" value="Chromosome 3"/>
</dbReference>
<feature type="domain" description="Serpin" evidence="4">
    <location>
        <begin position="1"/>
        <end position="233"/>
    </location>
</feature>
<dbReference type="GO" id="GO:0005615">
    <property type="term" value="C:extracellular space"/>
    <property type="evidence" value="ECO:0007669"/>
    <property type="project" value="InterPro"/>
</dbReference>
<evidence type="ECO:0000313" key="6">
    <source>
        <dbReference type="Proteomes" id="UP000298652"/>
    </source>
</evidence>
<evidence type="ECO:0000256" key="1">
    <source>
        <dbReference type="ARBA" id="ARBA00009500"/>
    </source>
</evidence>
<sequence length="597" mass="64761">MALFGYAAASDFKAAARTVAFGDNPAAARAEINDWFRSEAGGFVDNLLTEGSIDGSTAVVLANSLYFNGYWYNPFFPRLTQDGAFHVTPDHAVRVPFMTGSHQRTFMYIGCHPGFNVLRMPYCTGGGGGGGGMFAMCIYLPDERDGLPGLMRQISSNPAALLHKTILPKVPVTVGELRIPKLEVSLKVEASRLLRDLPFDPAANSFSFNADGFLRLLRHDLETLDLLCVCNDGLCKNLHLHGGSRKKKTSQSQETKLLPSASTIGVVVCTAHRVSGYSQTKLLPGNGKHIKSAEFKEAGHAWRIWCFPDGDREATSGSTSSSPANPRTSTLNSNSSWYRTLTRAQHGGRTGGGRRTFVSKYTDNCFGSMDFMAREELEMSEYLKDDCFCLRCNITTLNKPVVKLHDTETLQLLCYCNDDLCENIHAPDKMKIWPSDARQDTTPRAEKAFSGTPIVLYFSFSPCSAPTAGRRGLGGLRPARRVLGSSRLSPPLVFSDGIGEVWSTFGPKAFTFGRGAADPQFAAAPTGPSGAGRRRSERDHAGDPPRSSIASFSPMAVAALPSAAGEMDVQQSCDRRCKTILCSRLATISVLLLFSSA</sequence>
<keyword evidence="6" id="KW-1185">Reference proteome</keyword>
<dbReference type="SUPFAM" id="SSF56574">
    <property type="entry name" value="Serpins"/>
    <property type="match status" value="1"/>
</dbReference>
<dbReference type="Gramene" id="TKW23913">
    <property type="protein sequence ID" value="TKW23913"/>
    <property type="gene ID" value="SEVIR_3G018000v2"/>
</dbReference>
<dbReference type="SMART" id="SM00093">
    <property type="entry name" value="SERPIN"/>
    <property type="match status" value="1"/>
</dbReference>
<dbReference type="GO" id="GO:0004867">
    <property type="term" value="F:serine-type endopeptidase inhibitor activity"/>
    <property type="evidence" value="ECO:0007669"/>
    <property type="project" value="InterPro"/>
</dbReference>
<dbReference type="InterPro" id="IPR023796">
    <property type="entry name" value="Serpin_dom"/>
</dbReference>
<dbReference type="Pfam" id="PF00079">
    <property type="entry name" value="Serpin"/>
    <property type="match status" value="1"/>
</dbReference>
<accession>A0A4U6V8C3</accession>
<dbReference type="InterPro" id="IPR036186">
    <property type="entry name" value="Serpin_sf"/>
</dbReference>
<organism evidence="5 6">
    <name type="scientific">Setaria viridis</name>
    <name type="common">Green bristlegrass</name>
    <name type="synonym">Setaria italica subsp. viridis</name>
    <dbReference type="NCBI Taxonomy" id="4556"/>
    <lineage>
        <taxon>Eukaryota</taxon>
        <taxon>Viridiplantae</taxon>
        <taxon>Streptophyta</taxon>
        <taxon>Embryophyta</taxon>
        <taxon>Tracheophyta</taxon>
        <taxon>Spermatophyta</taxon>
        <taxon>Magnoliopsida</taxon>
        <taxon>Liliopsida</taxon>
        <taxon>Poales</taxon>
        <taxon>Poaceae</taxon>
        <taxon>PACMAD clade</taxon>
        <taxon>Panicoideae</taxon>
        <taxon>Panicodae</taxon>
        <taxon>Paniceae</taxon>
        <taxon>Cenchrinae</taxon>
        <taxon>Setaria</taxon>
    </lineage>
</organism>
<proteinExistence type="inferred from homology"/>
<dbReference type="AlphaFoldDB" id="A0A4U6V8C3"/>
<dbReference type="SUPFAM" id="SSF49599">
    <property type="entry name" value="TRAF domain-like"/>
    <property type="match status" value="1"/>
</dbReference>
<evidence type="ECO:0000256" key="3">
    <source>
        <dbReference type="SAM" id="MobiDB-lite"/>
    </source>
</evidence>
<dbReference type="CDD" id="cd00121">
    <property type="entry name" value="MATH"/>
    <property type="match status" value="1"/>
</dbReference>
<dbReference type="InterPro" id="IPR042185">
    <property type="entry name" value="Serpin_sf_2"/>
</dbReference>
<feature type="region of interest" description="Disordered" evidence="3">
    <location>
        <begin position="518"/>
        <end position="550"/>
    </location>
</feature>
<dbReference type="PANTHER" id="PTHR11461">
    <property type="entry name" value="SERINE PROTEASE INHIBITOR, SERPIN"/>
    <property type="match status" value="1"/>
</dbReference>
<dbReference type="Gene3D" id="3.30.497.10">
    <property type="entry name" value="Antithrombin, subunit I, domain 2"/>
    <property type="match status" value="1"/>
</dbReference>
<dbReference type="InterPro" id="IPR042178">
    <property type="entry name" value="Serpin_sf_1"/>
</dbReference>
<dbReference type="EMBL" id="CM016554">
    <property type="protein sequence ID" value="TKW23913.1"/>
    <property type="molecule type" value="Genomic_DNA"/>
</dbReference>
<dbReference type="Gene3D" id="2.30.39.10">
    <property type="entry name" value="Alpha-1-antitrypsin, domain 1"/>
    <property type="match status" value="1"/>
</dbReference>
<dbReference type="PANTHER" id="PTHR11461:SF330">
    <property type="entry name" value="OS05G0511800 PROTEIN"/>
    <property type="match status" value="1"/>
</dbReference>
<dbReference type="Gene3D" id="2.60.210.10">
    <property type="entry name" value="Apoptosis, Tumor Necrosis Factor Receptor Associated Protein 2, Chain A"/>
    <property type="match status" value="1"/>
</dbReference>
<name>A0A4U6V8C3_SETVI</name>